<dbReference type="Proteomes" id="UP000471190">
    <property type="component" value="Unassembled WGS sequence"/>
</dbReference>
<evidence type="ECO:0000313" key="3">
    <source>
        <dbReference type="Proteomes" id="UP000471190"/>
    </source>
</evidence>
<dbReference type="EMBL" id="JAADZA010000025">
    <property type="protein sequence ID" value="NEV13346.1"/>
    <property type="molecule type" value="Genomic_DNA"/>
</dbReference>
<evidence type="ECO:0000313" key="4">
    <source>
        <dbReference type="Proteomes" id="UP000526625"/>
    </source>
</evidence>
<comment type="caution">
    <text evidence="2">The sequence shown here is derived from an EMBL/GenBank/DDBJ whole genome shotgun (WGS) entry which is preliminary data.</text>
</comment>
<dbReference type="InterPro" id="IPR011050">
    <property type="entry name" value="Pectin_lyase_fold/virulence"/>
</dbReference>
<organism evidence="2 3">
    <name type="scientific">Rhizobium tropici</name>
    <dbReference type="NCBI Taxonomy" id="398"/>
    <lineage>
        <taxon>Bacteria</taxon>
        <taxon>Pseudomonadati</taxon>
        <taxon>Pseudomonadota</taxon>
        <taxon>Alphaproteobacteria</taxon>
        <taxon>Hyphomicrobiales</taxon>
        <taxon>Rhizobiaceae</taxon>
        <taxon>Rhizobium/Agrobacterium group</taxon>
        <taxon>Rhizobium</taxon>
    </lineage>
</organism>
<name>A0A6P1CAF7_RHITR</name>
<dbReference type="SMART" id="SM00710">
    <property type="entry name" value="PbH1"/>
    <property type="match status" value="6"/>
</dbReference>
<evidence type="ECO:0000313" key="2">
    <source>
        <dbReference type="EMBL" id="NEV13346.1"/>
    </source>
</evidence>
<proteinExistence type="predicted"/>
<reference evidence="2 3" key="1">
    <citation type="submission" date="2020-02" db="EMBL/GenBank/DDBJ databases">
        <title>Draft genome sequence of Rhizobium tropici.</title>
        <authorList>
            <person name="Khayi S."/>
            <person name="Jemo M."/>
        </authorList>
    </citation>
    <scope>NUCLEOTIDE SEQUENCE [LARGE SCALE GENOMIC DNA]</scope>
    <source>
        <strain evidence="2 3">A12</strain>
    </source>
</reference>
<dbReference type="InterPro" id="IPR012334">
    <property type="entry name" value="Pectin_lyas_fold"/>
</dbReference>
<dbReference type="SUPFAM" id="SSF51126">
    <property type="entry name" value="Pectin lyase-like"/>
    <property type="match status" value="2"/>
</dbReference>
<gene>
    <name evidence="1" type="ORF">GGD45_003275</name>
    <name evidence="2" type="ORF">GXW80_20345</name>
</gene>
<protein>
    <submittedName>
        <fullName evidence="2">Uncharacterized protein</fullName>
    </submittedName>
</protein>
<reference evidence="1 4" key="2">
    <citation type="submission" date="2020-08" db="EMBL/GenBank/DDBJ databases">
        <title>Genomic Encyclopedia of Type Strains, Phase IV (KMG-V): Genome sequencing to study the core and pangenomes of soil and plant-associated prokaryotes.</title>
        <authorList>
            <person name="Whitman W."/>
        </authorList>
    </citation>
    <scope>NUCLEOTIDE SEQUENCE [LARGE SCALE GENOMIC DNA]</scope>
    <source>
        <strain evidence="1 4">SEMIA 4059</strain>
    </source>
</reference>
<dbReference type="InterPro" id="IPR006626">
    <property type="entry name" value="PbH1"/>
</dbReference>
<dbReference type="Gene3D" id="2.160.20.10">
    <property type="entry name" value="Single-stranded right-handed beta-helix, Pectin lyase-like"/>
    <property type="match status" value="2"/>
</dbReference>
<dbReference type="EMBL" id="JACHBF010000008">
    <property type="protein sequence ID" value="MBB6492867.1"/>
    <property type="molecule type" value="Genomic_DNA"/>
</dbReference>
<dbReference type="RefSeq" id="WP_015339745.1">
    <property type="nucleotide sequence ID" value="NZ_JAADZA010000025.1"/>
</dbReference>
<accession>A0A6P1CAF7</accession>
<dbReference type="AlphaFoldDB" id="A0A6P1CAF7"/>
<dbReference type="Proteomes" id="UP000526625">
    <property type="component" value="Unassembled WGS sequence"/>
</dbReference>
<sequence length="711" mass="73816">MTFSPNAETVYADGPYTDPYDPSKPEIRALLTQYENAIEAYSSGAGSIAKDTRGNLYADVAHDSDVTAWVYADANTANNGVYRKIGASGSGSWSLILPLPYSFIIATDYGAGTANAIKASTTVPVSESALIWFQIFRTNDSSPVTISFNGDAPLTIKTNAGNDPAAGGLAQGMILFGVKSGATFRLLNDQVSTAIVAAAEAAQAAAEAARDAALSAVPNVFALTRTALKALNTATITSAFLKESGREGQFVWRSGDYSAKISADSAEGLFIKANAIASTVGAWVRVYDGDIQATWFGAKADDATDNASILNVAIASCMALGLRVLKLPPGVLRFGSTINFSSSYFAIRGAGIGATTLRRTFADGTAIYCAVAAPNPIQSIALSDFSMDTTVRVTNGSMIYVESGVGVWLDNLNIAGGFWQIGLGGCFDVHLTNISGVFGETNDTGEVGLVVTTRNASYGGNYGGNIFVDGCSFRTAFGNGGGGAGGRYGIEVVAVDGLFVSNSYFGYFKVSAAYIFNTLATVYVAGIKFSNCWFDCYEGNGVTLDGGVSSNFSDIEFVGCSFLGGANAQYNFRSAGNPSSVRLQGCHFAAVNGDNIRIDTTGLGFCVTGNTLFAADMDNTSGGDGIVINSGSDFTICDNVINGNNTSDNGIRLLTGTRAVVSNNRIRNCINGISIAAAFNYYSVIGNITVDNSGTGIADLGGPNKAVANNV</sequence>
<keyword evidence="4" id="KW-1185">Reference proteome</keyword>
<evidence type="ECO:0000313" key="1">
    <source>
        <dbReference type="EMBL" id="MBB6492867.1"/>
    </source>
</evidence>